<accession>A0A224Y487</accession>
<dbReference type="PROSITE" id="PS51257">
    <property type="entry name" value="PROKAR_LIPOPROTEIN"/>
    <property type="match status" value="1"/>
</dbReference>
<feature type="transmembrane region" description="Helical" evidence="1">
    <location>
        <begin position="12"/>
        <end position="32"/>
    </location>
</feature>
<reference evidence="2" key="1">
    <citation type="journal article" date="2018" name="PLoS Negl. Trop. Dis.">
        <title>An insight into the salivary gland and fat body transcriptome of Panstrongylus lignarius (Hemiptera: Heteroptera), the main vector of Chagas disease in Peru.</title>
        <authorList>
            <person name="Nevoa J.C."/>
            <person name="Mendes M.T."/>
            <person name="da Silva M.V."/>
            <person name="Soares S.C."/>
            <person name="Oliveira C.J.F."/>
            <person name="Ribeiro J.M.C."/>
        </authorList>
    </citation>
    <scope>NUCLEOTIDE SEQUENCE</scope>
</reference>
<organism evidence="2">
    <name type="scientific">Panstrongylus lignarius</name>
    <dbReference type="NCBI Taxonomy" id="156445"/>
    <lineage>
        <taxon>Eukaryota</taxon>
        <taxon>Metazoa</taxon>
        <taxon>Ecdysozoa</taxon>
        <taxon>Arthropoda</taxon>
        <taxon>Hexapoda</taxon>
        <taxon>Insecta</taxon>
        <taxon>Pterygota</taxon>
        <taxon>Neoptera</taxon>
        <taxon>Paraneoptera</taxon>
        <taxon>Hemiptera</taxon>
        <taxon>Heteroptera</taxon>
        <taxon>Panheteroptera</taxon>
        <taxon>Cimicomorpha</taxon>
        <taxon>Reduviidae</taxon>
        <taxon>Triatominae</taxon>
        <taxon>Panstrongylus</taxon>
    </lineage>
</organism>
<evidence type="ECO:0000256" key="1">
    <source>
        <dbReference type="SAM" id="Phobius"/>
    </source>
</evidence>
<keyword evidence="1" id="KW-0472">Membrane</keyword>
<keyword evidence="1" id="KW-0812">Transmembrane</keyword>
<name>A0A224Y487_9HEMI</name>
<evidence type="ECO:0000313" key="2">
    <source>
        <dbReference type="EMBL" id="JAW15311.1"/>
    </source>
</evidence>
<proteinExistence type="predicted"/>
<dbReference type="EMBL" id="GFTR01001115">
    <property type="protein sequence ID" value="JAW15311.1"/>
    <property type="molecule type" value="Transcribed_RNA"/>
</dbReference>
<sequence>MIKIVPRKMNVILILAFVLYSTTSCDFVLYFATLSETVNHYSKNLKNLSFSYIFVKGGYFSYLYWNLVSSPLSFHRIIVFVLLNSS</sequence>
<keyword evidence="1" id="KW-1133">Transmembrane helix</keyword>
<protein>
    <submittedName>
        <fullName evidence="2">Uncharacterized protein</fullName>
    </submittedName>
</protein>
<dbReference type="AlphaFoldDB" id="A0A224Y487"/>